<dbReference type="PANTHER" id="PTHR38032:SF1">
    <property type="entry name" value="RNA-BINDING PROTEIN KHPB N-TERMINAL DOMAIN-CONTAINING PROTEIN"/>
    <property type="match status" value="1"/>
</dbReference>
<protein>
    <recommendedName>
        <fullName evidence="2">Flagellar Assembly Protein A N-terminal region domain-containing protein</fullName>
    </recommendedName>
</protein>
<dbReference type="RefSeq" id="WP_103067230.1">
    <property type="nucleotide sequence ID" value="NZ_AZRL01000017.1"/>
</dbReference>
<dbReference type="OrthoDB" id="9816426at2"/>
<gene>
    <name evidence="3" type="ORF">X929_06705</name>
</gene>
<comment type="caution">
    <text evidence="3">The sequence shown here is derived from an EMBL/GenBank/DDBJ whole genome shotgun (WGS) entry which is preliminary data.</text>
</comment>
<dbReference type="Proteomes" id="UP000236434">
    <property type="component" value="Unassembled WGS sequence"/>
</dbReference>
<dbReference type="EMBL" id="AZRL01000017">
    <property type="protein sequence ID" value="PNR95894.1"/>
    <property type="molecule type" value="Genomic_DNA"/>
</dbReference>
<evidence type="ECO:0000313" key="3">
    <source>
        <dbReference type="EMBL" id="PNR95894.1"/>
    </source>
</evidence>
<evidence type="ECO:0000259" key="2">
    <source>
        <dbReference type="Pfam" id="PF20250"/>
    </source>
</evidence>
<dbReference type="InterPro" id="IPR046866">
    <property type="entry name" value="FapA_N"/>
</dbReference>
<feature type="coiled-coil region" evidence="1">
    <location>
        <begin position="381"/>
        <end position="408"/>
    </location>
</feature>
<dbReference type="InterPro" id="IPR005646">
    <property type="entry name" value="FapA"/>
</dbReference>
<evidence type="ECO:0000256" key="1">
    <source>
        <dbReference type="SAM" id="Coils"/>
    </source>
</evidence>
<accession>A0A2K1NZC6</accession>
<dbReference type="Pfam" id="PF03961">
    <property type="entry name" value="FapA"/>
    <property type="match status" value="1"/>
</dbReference>
<dbReference type="InterPro" id="IPR046865">
    <property type="entry name" value="FapA_b_solenoid"/>
</dbReference>
<dbReference type="Pfam" id="PF20250">
    <property type="entry name" value="FapA_N"/>
    <property type="match status" value="1"/>
</dbReference>
<keyword evidence="1" id="KW-0175">Coiled coil</keyword>
<proteinExistence type="predicted"/>
<organism evidence="3 4">
    <name type="scientific">Petrotoga olearia DSM 13574</name>
    <dbReference type="NCBI Taxonomy" id="1122955"/>
    <lineage>
        <taxon>Bacteria</taxon>
        <taxon>Thermotogati</taxon>
        <taxon>Thermotogota</taxon>
        <taxon>Thermotogae</taxon>
        <taxon>Petrotogales</taxon>
        <taxon>Petrotogaceae</taxon>
        <taxon>Petrotoga</taxon>
    </lineage>
</organism>
<dbReference type="AlphaFoldDB" id="A0A2K1NZC6"/>
<reference evidence="3 4" key="1">
    <citation type="submission" date="2013-12" db="EMBL/GenBank/DDBJ databases">
        <title>Comparative genomics of Petrotoga isolates.</title>
        <authorList>
            <person name="Nesbo C.L."/>
            <person name="Charchuk R."/>
            <person name="Chow K."/>
        </authorList>
    </citation>
    <scope>NUCLEOTIDE SEQUENCE [LARGE SCALE GENOMIC DNA]</scope>
    <source>
        <strain evidence="3 4">DSM 13574</strain>
    </source>
</reference>
<feature type="domain" description="Flagellar Assembly Protein A N-terminal region" evidence="2">
    <location>
        <begin position="5"/>
        <end position="165"/>
    </location>
</feature>
<sequence length="461" mass="50737">MAKYDLRISEDGMVASLKLIDDGRPPTIGGIKSFLKEKGLVVGIKPEVIEEIVSEPKYDKEYPIAYGIPPKVGKDAQLIFQQNIVEKLNNENSYVDLKESSQLIIVKSGDILAEIIPPSIGEPGKTVRGEKIEGIQGKDLKLKLGNNVVVNNNKIISKIDGKFLSKEASNGEISLDVSDEHKIDGNIDYSTGNVRFPGKLIITGDVKSGFFVEATSYLEIKGVVESATVFCEGEANIFGIKGAGKSSIKAKILRCNYIENANVEAEEAIIVKTAIVNSNIKAGKHVIIEGGTGKISGGYTLATNLIEAEILGSEMGVRTVCEVGVLPDLNEELIKLEQKIALDTENLRKLSSIIKGIQILKEKGKADEKRIEYYRKCFNTYKILISELKTDKEKLEEIKNKIQSSRESAFIIAKKVVHPGTEIIIHKKKFIPTKPMTKVVFKLDGEEIVPHGYQEETNVPR</sequence>
<dbReference type="PANTHER" id="PTHR38032">
    <property type="entry name" value="POLYMERASE-RELATED"/>
    <property type="match status" value="1"/>
</dbReference>
<evidence type="ECO:0000313" key="4">
    <source>
        <dbReference type="Proteomes" id="UP000236434"/>
    </source>
</evidence>
<name>A0A2K1NZC6_9BACT</name>